<name>A0AA86RST5_9EUKA</name>
<keyword evidence="2" id="KW-1133">Transmembrane helix</keyword>
<dbReference type="EMBL" id="CATOUU010001186">
    <property type="protein sequence ID" value="CAI9979023.1"/>
    <property type="molecule type" value="Genomic_DNA"/>
</dbReference>
<keyword evidence="5" id="KW-1185">Reference proteome</keyword>
<reference evidence="4 5" key="2">
    <citation type="submission" date="2024-07" db="EMBL/GenBank/DDBJ databases">
        <authorList>
            <person name="Akdeniz Z."/>
        </authorList>
    </citation>
    <scope>NUCLEOTIDE SEQUENCE [LARGE SCALE GENOMIC DNA]</scope>
</reference>
<evidence type="ECO:0000313" key="4">
    <source>
        <dbReference type="EMBL" id="CAL5984975.1"/>
    </source>
</evidence>
<reference evidence="3" key="1">
    <citation type="submission" date="2023-06" db="EMBL/GenBank/DDBJ databases">
        <authorList>
            <person name="Kurt Z."/>
        </authorList>
    </citation>
    <scope>NUCLEOTIDE SEQUENCE</scope>
</reference>
<evidence type="ECO:0000256" key="1">
    <source>
        <dbReference type="SAM" id="MobiDB-lite"/>
    </source>
</evidence>
<dbReference type="EMBL" id="CAXDID020000017">
    <property type="protein sequence ID" value="CAL5984975.1"/>
    <property type="molecule type" value="Genomic_DNA"/>
</dbReference>
<dbReference type="AlphaFoldDB" id="A0AA86RST5"/>
<accession>A0AA86RST5</accession>
<feature type="region of interest" description="Disordered" evidence="1">
    <location>
        <begin position="255"/>
        <end position="276"/>
    </location>
</feature>
<sequence>MQYKVPKAILKDSQHMFANRKASSEVTFLSSLSQIATSIICFLTSLLQFLYAFSMQNLHLENDSMLFTSNTIKTADELLQYAFMIFQYDLISDFQEFFQSITSQLFLQNLHSVGIEPTLTAVNNGLNVTPQPLGQECTAKINCIYLCNISQFTFKYLKNKLILLRRADQKWSYPNYTTTSCKPSKKRFLLRSMASSKLCGKNTSILNKELDSDSKCLLCGKKMTAQHEIRCSRNAGIRTVRHDYMVNRILTKIDHHGHPRPVDKWQSSSVRQIGET</sequence>
<evidence type="ECO:0000313" key="3">
    <source>
        <dbReference type="EMBL" id="CAI9979023.1"/>
    </source>
</evidence>
<dbReference type="Proteomes" id="UP001642409">
    <property type="component" value="Unassembled WGS sequence"/>
</dbReference>
<keyword evidence="2" id="KW-0812">Transmembrane</keyword>
<protein>
    <submittedName>
        <fullName evidence="4">Hypothetical_protein</fullName>
    </submittedName>
</protein>
<keyword evidence="2" id="KW-0472">Membrane</keyword>
<comment type="caution">
    <text evidence="3">The sequence shown here is derived from an EMBL/GenBank/DDBJ whole genome shotgun (WGS) entry which is preliminary data.</text>
</comment>
<evidence type="ECO:0000256" key="2">
    <source>
        <dbReference type="SAM" id="Phobius"/>
    </source>
</evidence>
<feature type="transmembrane region" description="Helical" evidence="2">
    <location>
        <begin position="35"/>
        <end position="53"/>
    </location>
</feature>
<proteinExistence type="predicted"/>
<feature type="compositionally biased region" description="Polar residues" evidence="1">
    <location>
        <begin position="265"/>
        <end position="276"/>
    </location>
</feature>
<gene>
    <name evidence="3" type="ORF">HINF_LOCUS66668</name>
    <name evidence="4" type="ORF">HINF_LOCUS8436</name>
</gene>
<organism evidence="3">
    <name type="scientific">Hexamita inflata</name>
    <dbReference type="NCBI Taxonomy" id="28002"/>
    <lineage>
        <taxon>Eukaryota</taxon>
        <taxon>Metamonada</taxon>
        <taxon>Diplomonadida</taxon>
        <taxon>Hexamitidae</taxon>
        <taxon>Hexamitinae</taxon>
        <taxon>Hexamita</taxon>
    </lineage>
</organism>
<evidence type="ECO:0000313" key="5">
    <source>
        <dbReference type="Proteomes" id="UP001642409"/>
    </source>
</evidence>